<dbReference type="SUPFAM" id="SSF81606">
    <property type="entry name" value="PP2C-like"/>
    <property type="match status" value="1"/>
</dbReference>
<dbReference type="FunFam" id="3.60.40.10:FF:000063">
    <property type="entry name" value="Probable protein phosphatase 2C 12"/>
    <property type="match status" value="1"/>
</dbReference>
<dbReference type="PANTHER" id="PTHR47992">
    <property type="entry name" value="PROTEIN PHOSPHATASE"/>
    <property type="match status" value="1"/>
</dbReference>
<evidence type="ECO:0000313" key="14">
    <source>
        <dbReference type="EMBL" id="KAF8691561.1"/>
    </source>
</evidence>
<feature type="compositionally biased region" description="Low complexity" evidence="12">
    <location>
        <begin position="126"/>
        <end position="137"/>
    </location>
</feature>
<comment type="caution">
    <text evidence="14">The sequence shown here is derived from an EMBL/GenBank/DDBJ whole genome shotgun (WGS) entry which is preliminary data.</text>
</comment>
<keyword evidence="6" id="KW-0378">Hydrolase</keyword>
<evidence type="ECO:0000256" key="10">
    <source>
        <dbReference type="ARBA" id="ARBA00047761"/>
    </source>
</evidence>
<keyword evidence="9" id="KW-0464">Manganese</keyword>
<evidence type="ECO:0000256" key="12">
    <source>
        <dbReference type="SAM" id="MobiDB-lite"/>
    </source>
</evidence>
<evidence type="ECO:0000256" key="6">
    <source>
        <dbReference type="ARBA" id="ARBA00022801"/>
    </source>
</evidence>
<dbReference type="Proteomes" id="UP000636709">
    <property type="component" value="Unassembled WGS sequence"/>
</dbReference>
<evidence type="ECO:0000256" key="11">
    <source>
        <dbReference type="ARBA" id="ARBA00048336"/>
    </source>
</evidence>
<evidence type="ECO:0000256" key="9">
    <source>
        <dbReference type="ARBA" id="ARBA00023211"/>
    </source>
</evidence>
<reference evidence="14" key="1">
    <citation type="submission" date="2020-07" db="EMBL/GenBank/DDBJ databases">
        <title>Genome sequence and genetic diversity analysis of an under-domesticated orphan crop, white fonio (Digitaria exilis).</title>
        <authorList>
            <person name="Bennetzen J.L."/>
            <person name="Chen S."/>
            <person name="Ma X."/>
            <person name="Wang X."/>
            <person name="Yssel A.E.J."/>
            <person name="Chaluvadi S.R."/>
            <person name="Johnson M."/>
            <person name="Gangashetty P."/>
            <person name="Hamidou F."/>
            <person name="Sanogo M.D."/>
            <person name="Zwaenepoel A."/>
            <person name="Wallace J."/>
            <person name="Van De Peer Y."/>
            <person name="Van Deynze A."/>
        </authorList>
    </citation>
    <scope>NUCLEOTIDE SEQUENCE</scope>
    <source>
        <tissue evidence="14">Leaves</tissue>
    </source>
</reference>
<dbReference type="GO" id="GO:0004722">
    <property type="term" value="F:protein serine/threonine phosphatase activity"/>
    <property type="evidence" value="ECO:0007669"/>
    <property type="project" value="UniProtKB-EC"/>
</dbReference>
<keyword evidence="8" id="KW-0904">Protein phosphatase</keyword>
<organism evidence="14 15">
    <name type="scientific">Digitaria exilis</name>
    <dbReference type="NCBI Taxonomy" id="1010633"/>
    <lineage>
        <taxon>Eukaryota</taxon>
        <taxon>Viridiplantae</taxon>
        <taxon>Streptophyta</taxon>
        <taxon>Embryophyta</taxon>
        <taxon>Tracheophyta</taxon>
        <taxon>Spermatophyta</taxon>
        <taxon>Magnoliopsida</taxon>
        <taxon>Liliopsida</taxon>
        <taxon>Poales</taxon>
        <taxon>Poaceae</taxon>
        <taxon>PACMAD clade</taxon>
        <taxon>Panicoideae</taxon>
        <taxon>Panicodae</taxon>
        <taxon>Paniceae</taxon>
        <taxon>Anthephorinae</taxon>
        <taxon>Digitaria</taxon>
    </lineage>
</organism>
<proteinExistence type="inferred from homology"/>
<keyword evidence="7" id="KW-0460">Magnesium</keyword>
<gene>
    <name evidence="14" type="ORF">HU200_040712</name>
</gene>
<dbReference type="PROSITE" id="PS51746">
    <property type="entry name" value="PPM_2"/>
    <property type="match status" value="1"/>
</dbReference>
<evidence type="ECO:0000256" key="7">
    <source>
        <dbReference type="ARBA" id="ARBA00022842"/>
    </source>
</evidence>
<evidence type="ECO:0000256" key="8">
    <source>
        <dbReference type="ARBA" id="ARBA00022912"/>
    </source>
</evidence>
<evidence type="ECO:0000313" key="15">
    <source>
        <dbReference type="Proteomes" id="UP000636709"/>
    </source>
</evidence>
<accession>A0A835BEX0</accession>
<dbReference type="Pfam" id="PF00481">
    <property type="entry name" value="PP2C"/>
    <property type="match status" value="1"/>
</dbReference>
<dbReference type="GO" id="GO:0046872">
    <property type="term" value="F:metal ion binding"/>
    <property type="evidence" value="ECO:0007669"/>
    <property type="project" value="UniProtKB-KW"/>
</dbReference>
<evidence type="ECO:0000256" key="1">
    <source>
        <dbReference type="ARBA" id="ARBA00001936"/>
    </source>
</evidence>
<dbReference type="CDD" id="cd00143">
    <property type="entry name" value="PP2Cc"/>
    <property type="match status" value="1"/>
</dbReference>
<comment type="cofactor">
    <cofactor evidence="2">
        <name>Mg(2+)</name>
        <dbReference type="ChEBI" id="CHEBI:18420"/>
    </cofactor>
</comment>
<comment type="catalytic activity">
    <reaction evidence="11">
        <text>O-phospho-L-threonyl-[protein] + H2O = L-threonyl-[protein] + phosphate</text>
        <dbReference type="Rhea" id="RHEA:47004"/>
        <dbReference type="Rhea" id="RHEA-COMP:11060"/>
        <dbReference type="Rhea" id="RHEA-COMP:11605"/>
        <dbReference type="ChEBI" id="CHEBI:15377"/>
        <dbReference type="ChEBI" id="CHEBI:30013"/>
        <dbReference type="ChEBI" id="CHEBI:43474"/>
        <dbReference type="ChEBI" id="CHEBI:61977"/>
        <dbReference type="EC" id="3.1.3.16"/>
    </reaction>
</comment>
<evidence type="ECO:0000256" key="4">
    <source>
        <dbReference type="ARBA" id="ARBA00013081"/>
    </source>
</evidence>
<comment type="catalytic activity">
    <reaction evidence="10">
        <text>O-phospho-L-seryl-[protein] + H2O = L-seryl-[protein] + phosphate</text>
        <dbReference type="Rhea" id="RHEA:20629"/>
        <dbReference type="Rhea" id="RHEA-COMP:9863"/>
        <dbReference type="Rhea" id="RHEA-COMP:11604"/>
        <dbReference type="ChEBI" id="CHEBI:15377"/>
        <dbReference type="ChEBI" id="CHEBI:29999"/>
        <dbReference type="ChEBI" id="CHEBI:43474"/>
        <dbReference type="ChEBI" id="CHEBI:83421"/>
        <dbReference type="EC" id="3.1.3.16"/>
    </reaction>
</comment>
<dbReference type="InterPro" id="IPR036457">
    <property type="entry name" value="PPM-type-like_dom_sf"/>
</dbReference>
<sequence>MGICASSKRVVQEQECDENVVYVMDEDCGGGAGEEEGDGHGASPAACRKVASLFSQKGKKGPNQDAVILCQGFGMEDGVFCGVFDGHGRCGHFVSKLVRDYLPFMILSHRNALLLAGADEDDDPAFSDASPSSSSTDGSGGGSSPSPAQLLDEWRAACANAFDAMDRELKLQPNLDCNFSGTTAVCAIKQGKDLIIANLGDSRAVLATMSDTGYLTAVPLTTDQKPSVPREAERIKRCNGRVFALKDEPSVARVWLPDEDYPGLAMARSLGDFRLKRHGVVSEPEVTHHRVGRGDLFIVLATDGVWDVLSNEEVVSIVCATPRKQHASKAVAEAAAQRWRTKYPSSRVDDCSAACLFLRDQDWGGSIAAAKAKAAAAAARAPHGHC</sequence>
<dbReference type="OrthoDB" id="10264738at2759"/>
<dbReference type="SMART" id="SM00332">
    <property type="entry name" value="PP2Cc"/>
    <property type="match status" value="1"/>
</dbReference>
<evidence type="ECO:0000256" key="3">
    <source>
        <dbReference type="ARBA" id="ARBA00006702"/>
    </source>
</evidence>
<dbReference type="Gene3D" id="3.60.40.10">
    <property type="entry name" value="PPM-type phosphatase domain"/>
    <property type="match status" value="1"/>
</dbReference>
<feature type="region of interest" description="Disordered" evidence="12">
    <location>
        <begin position="123"/>
        <end position="147"/>
    </location>
</feature>
<keyword evidence="15" id="KW-1185">Reference proteome</keyword>
<comment type="similarity">
    <text evidence="3">Belongs to the PP2C family.</text>
</comment>
<name>A0A835BEX0_9POAL</name>
<dbReference type="AlphaFoldDB" id="A0A835BEX0"/>
<evidence type="ECO:0000256" key="5">
    <source>
        <dbReference type="ARBA" id="ARBA00022723"/>
    </source>
</evidence>
<feature type="domain" description="PPM-type phosphatase" evidence="13">
    <location>
        <begin position="50"/>
        <end position="358"/>
    </location>
</feature>
<protein>
    <recommendedName>
        <fullName evidence="4">protein-serine/threonine phosphatase</fullName>
        <ecNumber evidence="4">3.1.3.16</ecNumber>
    </recommendedName>
</protein>
<comment type="cofactor">
    <cofactor evidence="1">
        <name>Mn(2+)</name>
        <dbReference type="ChEBI" id="CHEBI:29035"/>
    </cofactor>
</comment>
<dbReference type="EC" id="3.1.3.16" evidence="4"/>
<dbReference type="InterPro" id="IPR001932">
    <property type="entry name" value="PPM-type_phosphatase-like_dom"/>
</dbReference>
<dbReference type="EMBL" id="JACEFO010001965">
    <property type="protein sequence ID" value="KAF8691561.1"/>
    <property type="molecule type" value="Genomic_DNA"/>
</dbReference>
<evidence type="ECO:0000259" key="13">
    <source>
        <dbReference type="PROSITE" id="PS51746"/>
    </source>
</evidence>
<evidence type="ECO:0000256" key="2">
    <source>
        <dbReference type="ARBA" id="ARBA00001946"/>
    </source>
</evidence>
<keyword evidence="5" id="KW-0479">Metal-binding</keyword>
<dbReference type="InterPro" id="IPR015655">
    <property type="entry name" value="PP2C"/>
</dbReference>